<evidence type="ECO:0000256" key="4">
    <source>
        <dbReference type="ARBA" id="ARBA00021420"/>
    </source>
</evidence>
<keyword evidence="12 19" id="KW-0472">Membrane</keyword>
<evidence type="ECO:0000256" key="19">
    <source>
        <dbReference type="SAM" id="Phobius"/>
    </source>
</evidence>
<dbReference type="FunFam" id="3.30.70.1230:FF:000033">
    <property type="entry name" value="Adenylate cyclase"/>
    <property type="match status" value="1"/>
</dbReference>
<dbReference type="AlphaFoldDB" id="A0A9X4MA94"/>
<evidence type="ECO:0000256" key="15">
    <source>
        <dbReference type="ARBA" id="ARBA00032637"/>
    </source>
</evidence>
<keyword evidence="22" id="KW-1185">Reference proteome</keyword>
<keyword evidence="13 17" id="KW-0456">Lyase</keyword>
<dbReference type="GO" id="GO:0004016">
    <property type="term" value="F:adenylate cyclase activity"/>
    <property type="evidence" value="ECO:0007669"/>
    <property type="project" value="UniProtKB-EC"/>
</dbReference>
<evidence type="ECO:0000256" key="8">
    <source>
        <dbReference type="ARBA" id="ARBA00022840"/>
    </source>
</evidence>
<evidence type="ECO:0000256" key="2">
    <source>
        <dbReference type="ARBA" id="ARBA00004370"/>
    </source>
</evidence>
<comment type="caution">
    <text evidence="21">The sequence shown here is derived from an EMBL/GenBank/DDBJ whole genome shotgun (WGS) entry which is preliminary data.</text>
</comment>
<dbReference type="EC" id="4.6.1.1" evidence="3"/>
<evidence type="ECO:0000256" key="3">
    <source>
        <dbReference type="ARBA" id="ARBA00012201"/>
    </source>
</evidence>
<dbReference type="PANTHER" id="PTHR11920:SF335">
    <property type="entry name" value="GUANYLATE CYCLASE"/>
    <property type="match status" value="1"/>
</dbReference>
<evidence type="ECO:0000256" key="14">
    <source>
        <dbReference type="ARBA" id="ARBA00032597"/>
    </source>
</evidence>
<proteinExistence type="inferred from homology"/>
<keyword evidence="8" id="KW-0067">ATP-binding</keyword>
<name>A0A9X4MA94_9CYAN</name>
<dbReference type="GO" id="GO:0005524">
    <property type="term" value="F:ATP binding"/>
    <property type="evidence" value="ECO:0007669"/>
    <property type="project" value="UniProtKB-KW"/>
</dbReference>
<dbReference type="InterPro" id="IPR003018">
    <property type="entry name" value="GAF"/>
</dbReference>
<dbReference type="PANTHER" id="PTHR11920">
    <property type="entry name" value="GUANYLYL CYCLASE"/>
    <property type="match status" value="1"/>
</dbReference>
<evidence type="ECO:0000256" key="10">
    <source>
        <dbReference type="ARBA" id="ARBA00022989"/>
    </source>
</evidence>
<comment type="catalytic activity">
    <reaction evidence="1">
        <text>ATP = 3',5'-cyclic AMP + diphosphate</text>
        <dbReference type="Rhea" id="RHEA:15389"/>
        <dbReference type="ChEBI" id="CHEBI:30616"/>
        <dbReference type="ChEBI" id="CHEBI:33019"/>
        <dbReference type="ChEBI" id="CHEBI:58165"/>
        <dbReference type="EC" id="4.6.1.1"/>
    </reaction>
</comment>
<dbReference type="SUPFAM" id="SSF55781">
    <property type="entry name" value="GAF domain-like"/>
    <property type="match status" value="1"/>
</dbReference>
<keyword evidence="7" id="KW-0547">Nucleotide-binding</keyword>
<feature type="domain" description="Guanylate cyclase" evidence="20">
    <location>
        <begin position="343"/>
        <end position="470"/>
    </location>
</feature>
<dbReference type="GO" id="GO:0046872">
    <property type="term" value="F:metal ion binding"/>
    <property type="evidence" value="ECO:0007669"/>
    <property type="project" value="UniProtKB-KW"/>
</dbReference>
<dbReference type="EMBL" id="VBTY01000096">
    <property type="protein sequence ID" value="MDG3495352.1"/>
    <property type="molecule type" value="Genomic_DNA"/>
</dbReference>
<reference evidence="21" key="1">
    <citation type="submission" date="2019-05" db="EMBL/GenBank/DDBJ databases">
        <title>Whole genome sequencing of Pseudanabaena catenata USMAC16.</title>
        <authorList>
            <person name="Khan Z."/>
            <person name="Omar W.M."/>
            <person name="Convey P."/>
            <person name="Merican F."/>
            <person name="Najimudin N."/>
        </authorList>
    </citation>
    <scope>NUCLEOTIDE SEQUENCE</scope>
    <source>
        <strain evidence="21">USMAC16</strain>
    </source>
</reference>
<dbReference type="InterPro" id="IPR001054">
    <property type="entry name" value="A/G_cyclase"/>
</dbReference>
<keyword evidence="5 19" id="KW-0812">Transmembrane</keyword>
<evidence type="ECO:0000256" key="13">
    <source>
        <dbReference type="ARBA" id="ARBA00023239"/>
    </source>
</evidence>
<evidence type="ECO:0000313" key="22">
    <source>
        <dbReference type="Proteomes" id="UP001152872"/>
    </source>
</evidence>
<dbReference type="PROSITE" id="PS00452">
    <property type="entry name" value="GUANYLATE_CYCLASE_1"/>
    <property type="match status" value="1"/>
</dbReference>
<dbReference type="Gene3D" id="3.30.450.40">
    <property type="match status" value="1"/>
</dbReference>
<feature type="coiled-coil region" evidence="18">
    <location>
        <begin position="74"/>
        <end position="105"/>
    </location>
</feature>
<dbReference type="InterPro" id="IPR029016">
    <property type="entry name" value="GAF-like_dom_sf"/>
</dbReference>
<evidence type="ECO:0000256" key="16">
    <source>
        <dbReference type="ARBA" id="ARBA00064436"/>
    </source>
</evidence>
<keyword evidence="9" id="KW-0460">Magnesium</keyword>
<organism evidence="21 22">
    <name type="scientific">Pseudanabaena catenata USMAC16</name>
    <dbReference type="NCBI Taxonomy" id="1855837"/>
    <lineage>
        <taxon>Bacteria</taxon>
        <taxon>Bacillati</taxon>
        <taxon>Cyanobacteriota</taxon>
        <taxon>Cyanophyceae</taxon>
        <taxon>Pseudanabaenales</taxon>
        <taxon>Pseudanabaenaceae</taxon>
        <taxon>Pseudanabaena</taxon>
    </lineage>
</organism>
<evidence type="ECO:0000313" key="21">
    <source>
        <dbReference type="EMBL" id="MDG3495352.1"/>
    </source>
</evidence>
<protein>
    <recommendedName>
        <fullName evidence="4">Adenylate cyclase</fullName>
        <ecNumber evidence="3">4.6.1.1</ecNumber>
    </recommendedName>
    <alternativeName>
        <fullName evidence="14">ATP pyrophosphate-lyase</fullName>
    </alternativeName>
    <alternativeName>
        <fullName evidence="15">Adenylyl cyclase</fullName>
    </alternativeName>
</protein>
<dbReference type="Pfam" id="PF01590">
    <property type="entry name" value="GAF"/>
    <property type="match status" value="1"/>
</dbReference>
<dbReference type="SMART" id="SM00065">
    <property type="entry name" value="GAF"/>
    <property type="match status" value="1"/>
</dbReference>
<evidence type="ECO:0000256" key="9">
    <source>
        <dbReference type="ARBA" id="ARBA00022842"/>
    </source>
</evidence>
<dbReference type="GO" id="GO:0005886">
    <property type="term" value="C:plasma membrane"/>
    <property type="evidence" value="ECO:0007669"/>
    <property type="project" value="UniProtKB-ARBA"/>
</dbReference>
<dbReference type="InterPro" id="IPR050401">
    <property type="entry name" value="Cyclic_nucleotide_synthase"/>
</dbReference>
<dbReference type="Proteomes" id="UP001152872">
    <property type="component" value="Unassembled WGS sequence"/>
</dbReference>
<dbReference type="Gene3D" id="3.30.70.1230">
    <property type="entry name" value="Nucleotide cyclase"/>
    <property type="match status" value="1"/>
</dbReference>
<evidence type="ECO:0000256" key="7">
    <source>
        <dbReference type="ARBA" id="ARBA00022741"/>
    </source>
</evidence>
<feature type="transmembrane region" description="Helical" evidence="19">
    <location>
        <begin position="57"/>
        <end position="78"/>
    </location>
</feature>
<dbReference type="GO" id="GO:0035556">
    <property type="term" value="P:intracellular signal transduction"/>
    <property type="evidence" value="ECO:0007669"/>
    <property type="project" value="InterPro"/>
</dbReference>
<comment type="subcellular location">
    <subcellularLocation>
        <location evidence="2">Membrane</location>
    </subcellularLocation>
</comment>
<evidence type="ECO:0000256" key="12">
    <source>
        <dbReference type="ARBA" id="ARBA00023136"/>
    </source>
</evidence>
<evidence type="ECO:0000256" key="18">
    <source>
        <dbReference type="SAM" id="Coils"/>
    </source>
</evidence>
<evidence type="ECO:0000256" key="17">
    <source>
        <dbReference type="RuleBase" id="RU000405"/>
    </source>
</evidence>
<evidence type="ECO:0000259" key="20">
    <source>
        <dbReference type="PROSITE" id="PS50125"/>
    </source>
</evidence>
<dbReference type="SMART" id="SM00044">
    <property type="entry name" value="CYCc"/>
    <property type="match status" value="1"/>
</dbReference>
<sequence length="519" mass="58271">MVTLAVTIGVQTIAIAAIAKNWLDNRLNIKLATRTPNLSTLDIPTLDHPLEIISNRWLVLAMAIAIASILGRSLVITLNRLKQSNKELESLIQEKTNELDASKSSLQRTNFILSRREQQLRKQQNVLFDLTKDRAINQGDFIVAVQNITRTGCYALNVERVSIWLFDKNKTVLHCLDLYQKSTHIHSEADVLTAAAYPSLFKAILENRSVAIEDVQEDPVLQELVVSYCIPLNVVSVLLSRFELSGEVMGIILFEHTEIEHLWIEEEISFAHSLSDLLALSLEAQERRRAEESLRFEQKKSERLLLNVLPQEIAERLKSIQSMTKVHLKTSGTIVADSFEEVTVLFADIVNFTEYAASISASELVNVLNDIFSEFDHLVEQYELEKIKTIGDSYMVVGGLPVPSKDHAELIAEMALQMQTVIQKFKRSDGSVFSLRIGIHTGQAIAGVIGTKKFIYDLWGDTVNVASRMESYGLAGCIQVTEATYQLLKTKYVLEERGAINIKGKGEMITYLLKGKIII</sequence>
<evidence type="ECO:0000256" key="11">
    <source>
        <dbReference type="ARBA" id="ARBA00022998"/>
    </source>
</evidence>
<dbReference type="InterPro" id="IPR029787">
    <property type="entry name" value="Nucleotide_cyclase"/>
</dbReference>
<gene>
    <name evidence="21" type="ORF">FEV09_12350</name>
</gene>
<evidence type="ECO:0000256" key="6">
    <source>
        <dbReference type="ARBA" id="ARBA00022723"/>
    </source>
</evidence>
<dbReference type="CDD" id="cd07302">
    <property type="entry name" value="CHD"/>
    <property type="match status" value="1"/>
</dbReference>
<dbReference type="Pfam" id="PF00211">
    <property type="entry name" value="Guanylate_cyc"/>
    <property type="match status" value="1"/>
</dbReference>
<comment type="similarity">
    <text evidence="17">Belongs to the adenylyl cyclase class-4/guanylyl cyclase family.</text>
</comment>
<keyword evidence="6" id="KW-0479">Metal-binding</keyword>
<keyword evidence="11" id="KW-0115">cAMP biosynthesis</keyword>
<comment type="subunit">
    <text evidence="16">Homodimer. Can also exist as monomer.</text>
</comment>
<keyword evidence="10 19" id="KW-1133">Transmembrane helix</keyword>
<keyword evidence="18" id="KW-0175">Coiled coil</keyword>
<dbReference type="SUPFAM" id="SSF55073">
    <property type="entry name" value="Nucleotide cyclase"/>
    <property type="match status" value="1"/>
</dbReference>
<evidence type="ECO:0000256" key="5">
    <source>
        <dbReference type="ARBA" id="ARBA00022692"/>
    </source>
</evidence>
<dbReference type="GO" id="GO:0006171">
    <property type="term" value="P:cAMP biosynthetic process"/>
    <property type="evidence" value="ECO:0007669"/>
    <property type="project" value="UniProtKB-KW"/>
</dbReference>
<accession>A0A9X4MA94</accession>
<dbReference type="RefSeq" id="WP_009627473.1">
    <property type="nucleotide sequence ID" value="NZ_VBTY01000096.1"/>
</dbReference>
<dbReference type="InterPro" id="IPR018297">
    <property type="entry name" value="A/G_cyclase_CS"/>
</dbReference>
<dbReference type="PROSITE" id="PS50125">
    <property type="entry name" value="GUANYLATE_CYCLASE_2"/>
    <property type="match status" value="1"/>
</dbReference>
<evidence type="ECO:0000256" key="1">
    <source>
        <dbReference type="ARBA" id="ARBA00001593"/>
    </source>
</evidence>